<feature type="domain" description="DNA-directed RNA polymerase RpoA/D/Rpb3-type" evidence="7">
    <location>
        <begin position="27"/>
        <end position="263"/>
    </location>
</feature>
<keyword evidence="2 6" id="KW-0808">Transferase</keyword>
<evidence type="ECO:0000256" key="3">
    <source>
        <dbReference type="ARBA" id="ARBA00022695"/>
    </source>
</evidence>
<dbReference type="HOGENOM" id="CLU_038421_3_1_2"/>
<protein>
    <recommendedName>
        <fullName evidence="6">DNA-directed RNA polymerase subunit Rpo3</fullName>
        <ecNumber evidence="6">2.7.7.6</ecNumber>
    </recommendedName>
    <alternativeName>
        <fullName evidence="6">DNA-directed RNA polymerase subunit D</fullName>
    </alternativeName>
</protein>
<organism evidence="8 9">
    <name type="scientific">Pyrobaculum oguniense (strain DSM 13380 / JCM 10595 / TE7)</name>
    <dbReference type="NCBI Taxonomy" id="698757"/>
    <lineage>
        <taxon>Archaea</taxon>
        <taxon>Thermoproteota</taxon>
        <taxon>Thermoprotei</taxon>
        <taxon>Thermoproteales</taxon>
        <taxon>Thermoproteaceae</taxon>
        <taxon>Pyrobaculum</taxon>
    </lineage>
</organism>
<dbReference type="Gene3D" id="3.30.1360.10">
    <property type="entry name" value="RNA polymerase, RBP11-like subunit"/>
    <property type="match status" value="1"/>
</dbReference>
<evidence type="ECO:0000256" key="2">
    <source>
        <dbReference type="ARBA" id="ARBA00022679"/>
    </source>
</evidence>
<keyword evidence="3 6" id="KW-0548">Nucleotidyltransferase</keyword>
<dbReference type="Pfam" id="PF01000">
    <property type="entry name" value="RNA_pol_A_bac"/>
    <property type="match status" value="1"/>
</dbReference>
<proteinExistence type="inferred from homology"/>
<keyword evidence="6" id="KW-0479">Metal-binding</keyword>
<feature type="binding site" evidence="6">
    <location>
        <position position="213"/>
    </location>
    <ligand>
        <name>[3Fe-4S] cluster</name>
        <dbReference type="ChEBI" id="CHEBI:21137"/>
    </ligand>
</feature>
<keyword evidence="4 6" id="KW-0804">Transcription</keyword>
<evidence type="ECO:0000256" key="4">
    <source>
        <dbReference type="ARBA" id="ARBA00023163"/>
    </source>
</evidence>
<dbReference type="KEGG" id="pog:Pogu_2538"/>
<comment type="subcellular location">
    <subcellularLocation>
        <location evidence="6">Cytoplasm</location>
    </subcellularLocation>
</comment>
<keyword evidence="1 6" id="KW-0240">DNA-directed RNA polymerase</keyword>
<dbReference type="SUPFAM" id="SSF56553">
    <property type="entry name" value="Insert subdomain of RNA polymerase alpha subunit"/>
    <property type="match status" value="1"/>
</dbReference>
<dbReference type="GO" id="GO:0046872">
    <property type="term" value="F:metal ion binding"/>
    <property type="evidence" value="ECO:0007669"/>
    <property type="project" value="UniProtKB-KW"/>
</dbReference>
<dbReference type="AlphaFoldDB" id="H6QBS2"/>
<keyword evidence="6" id="KW-0408">Iron</keyword>
<comment type="subunit">
    <text evidence="6">Part of the RNA polymerase complex.</text>
</comment>
<dbReference type="Gene3D" id="2.170.120.12">
    <property type="entry name" value="DNA-directed RNA polymerase, insert domain"/>
    <property type="match status" value="1"/>
</dbReference>
<reference evidence="8 9" key="1">
    <citation type="journal article" date="2012" name="Stand. Genomic Sci.">
        <title>Complete genome sequence of Pyrobaculum oguniense.</title>
        <authorList>
            <person name="Bernick D.L."/>
            <person name="Karplus K."/>
            <person name="Lui L.M."/>
            <person name="Coker J.K."/>
            <person name="Murphy J.N."/>
            <person name="Chan P.P."/>
            <person name="Cozen A.E."/>
            <person name="Lowe T.M."/>
        </authorList>
    </citation>
    <scope>NUCLEOTIDE SEQUENCE [LARGE SCALE GENOMIC DNA]</scope>
    <source>
        <strain evidence="8 9">TE7</strain>
    </source>
</reference>
<feature type="binding site" evidence="6">
    <location>
        <position position="205"/>
    </location>
    <ligand>
        <name>[3Fe-4S] cluster</name>
        <dbReference type="ChEBI" id="CHEBI:21137"/>
    </ligand>
</feature>
<gene>
    <name evidence="6" type="primary">rpo3</name>
    <name evidence="6" type="synonym">rpoD</name>
    <name evidence="8" type="ordered locus">Pogu_2538</name>
</gene>
<dbReference type="PANTHER" id="PTHR11800">
    <property type="entry name" value="DNA-DIRECTED RNA POLYMERASE"/>
    <property type="match status" value="1"/>
</dbReference>
<comment type="function">
    <text evidence="6">DNA-dependent RNA polymerase (RNAP) catalyzes the transcription of DNA into RNA using the four ribonucleoside triphosphates as substrates.</text>
</comment>
<dbReference type="eggNOG" id="arCOG04241">
    <property type="taxonomic scope" value="Archaea"/>
</dbReference>
<keyword evidence="6" id="KW-0411">Iron-sulfur</keyword>
<dbReference type="GO" id="GO:0000428">
    <property type="term" value="C:DNA-directed RNA polymerase complex"/>
    <property type="evidence" value="ECO:0007669"/>
    <property type="project" value="UniProtKB-KW"/>
</dbReference>
<evidence type="ECO:0000256" key="5">
    <source>
        <dbReference type="ARBA" id="ARBA00025804"/>
    </source>
</evidence>
<evidence type="ECO:0000256" key="1">
    <source>
        <dbReference type="ARBA" id="ARBA00022478"/>
    </source>
</evidence>
<name>H6QBS2_PYROT</name>
<dbReference type="HAMAP" id="MF_00320">
    <property type="entry name" value="RNApol_arch_Rpo3"/>
    <property type="match status" value="1"/>
</dbReference>
<dbReference type="NCBIfam" id="NF001988">
    <property type="entry name" value="PRK00783.1"/>
    <property type="match status" value="1"/>
</dbReference>
<dbReference type="PANTHER" id="PTHR11800:SF2">
    <property type="entry name" value="DNA-DIRECTED RNA POLYMERASE II SUBUNIT RPB3"/>
    <property type="match status" value="1"/>
</dbReference>
<evidence type="ECO:0000313" key="8">
    <source>
        <dbReference type="EMBL" id="AFA40565.1"/>
    </source>
</evidence>
<dbReference type="Pfam" id="PF01193">
    <property type="entry name" value="RNA_pol_L"/>
    <property type="match status" value="1"/>
</dbReference>
<dbReference type="GO" id="GO:0046983">
    <property type="term" value="F:protein dimerization activity"/>
    <property type="evidence" value="ECO:0007669"/>
    <property type="project" value="InterPro"/>
</dbReference>
<dbReference type="SMART" id="SM00662">
    <property type="entry name" value="RPOLD"/>
    <property type="match status" value="1"/>
</dbReference>
<dbReference type="EC" id="2.7.7.6" evidence="6"/>
<evidence type="ECO:0000313" key="9">
    <source>
        <dbReference type="Proteomes" id="UP000009062"/>
    </source>
</evidence>
<dbReference type="GO" id="GO:0003899">
    <property type="term" value="F:DNA-directed RNA polymerase activity"/>
    <property type="evidence" value="ECO:0007669"/>
    <property type="project" value="UniProtKB-UniRule"/>
</dbReference>
<dbReference type="GO" id="GO:0005737">
    <property type="term" value="C:cytoplasm"/>
    <property type="evidence" value="ECO:0007669"/>
    <property type="project" value="UniProtKB-SubCell"/>
</dbReference>
<dbReference type="InterPro" id="IPR036643">
    <property type="entry name" value="RNApol_insert_sf"/>
</dbReference>
<accession>H6QBS2</accession>
<dbReference type="GO" id="GO:0003677">
    <property type="term" value="F:DNA binding"/>
    <property type="evidence" value="ECO:0007669"/>
    <property type="project" value="UniProtKB-UniRule"/>
</dbReference>
<dbReference type="InterPro" id="IPR011262">
    <property type="entry name" value="DNA-dir_RNA_pol_insert"/>
</dbReference>
<dbReference type="InterPro" id="IPR011263">
    <property type="entry name" value="DNA-dir_RNA_pol_RpoA/D/Rpb3"/>
</dbReference>
<dbReference type="InterPro" id="IPR001514">
    <property type="entry name" value="DNA-dir_RNA_pol_30-40kDasu_CS"/>
</dbReference>
<dbReference type="InterPro" id="IPR036603">
    <property type="entry name" value="RBP11-like"/>
</dbReference>
<dbReference type="Gene3D" id="3.30.70.3110">
    <property type="match status" value="1"/>
</dbReference>
<dbReference type="InterPro" id="IPR022842">
    <property type="entry name" value="RNAP_Rpo3/Rpb3/RPAC1"/>
</dbReference>
<dbReference type="GO" id="GO:0051538">
    <property type="term" value="F:3 iron, 4 sulfur cluster binding"/>
    <property type="evidence" value="ECO:0007669"/>
    <property type="project" value="UniProtKB-KW"/>
</dbReference>
<dbReference type="SUPFAM" id="SSF55257">
    <property type="entry name" value="RBP11-like subunits of RNA polymerase"/>
    <property type="match status" value="1"/>
</dbReference>
<dbReference type="Proteomes" id="UP000009062">
    <property type="component" value="Chromosome"/>
</dbReference>
<dbReference type="GO" id="GO:0006351">
    <property type="term" value="P:DNA-templated transcription"/>
    <property type="evidence" value="ECO:0007669"/>
    <property type="project" value="UniProtKB-UniRule"/>
</dbReference>
<dbReference type="STRING" id="698757.Pogu_2538"/>
<dbReference type="EMBL" id="CP003316">
    <property type="protein sequence ID" value="AFA40565.1"/>
    <property type="molecule type" value="Genomic_DNA"/>
</dbReference>
<evidence type="ECO:0000259" key="7">
    <source>
        <dbReference type="SMART" id="SM00662"/>
    </source>
</evidence>
<evidence type="ECO:0000256" key="6">
    <source>
        <dbReference type="HAMAP-Rule" id="MF_00320"/>
    </source>
</evidence>
<feature type="binding site" evidence="6">
    <location>
        <position position="217"/>
    </location>
    <ligand>
        <name>[3Fe-4S] cluster</name>
        <dbReference type="ChEBI" id="CHEBI:21137"/>
    </ligand>
</feature>
<dbReference type="InterPro" id="IPR050518">
    <property type="entry name" value="Rpo3/RPB3_RNA_Pol_subunit"/>
</dbReference>
<keyword evidence="9" id="KW-1185">Reference proteome</keyword>
<sequence>MGYLVWEEAEAHQVMPRVSIVEKSQLFLKAIVEGVPPSLVNSLRRVIISELPVMAIDTVVVVNNTSVMYDEFLAQRLGLIPLTTPLHSLPTYEECATGVADPTECGTRLVLQVTADGDVTVYSGDLASERPDVVPVYKDIPIVKLVKGQSIVIEAYAKLGIAKDHAKWQAATASYYYYPKVIIKDEKCREICKEICPDLEDPIKCTFNKAWTCKDLCKGGLDVEWEKNKYVFWVESFGNYDVDVALKEAFRILKRKFEAFTEELVKKASSGER</sequence>
<comment type="similarity">
    <text evidence="5 6">Belongs to the archaeal Rpo3/eukaryotic RPB3 RNA polymerase subunit family.</text>
</comment>
<dbReference type="PROSITE" id="PS00446">
    <property type="entry name" value="RNA_POL_D_30KD"/>
    <property type="match status" value="1"/>
</dbReference>
<keyword evidence="6" id="KW-0963">Cytoplasm</keyword>
<comment type="cofactor">
    <cofactor evidence="6">
        <name>[3Fe-4S] cluster</name>
        <dbReference type="ChEBI" id="CHEBI:21137"/>
    </cofactor>
    <text evidence="6">Binds 1 [3Fe-4S] cluster.</text>
</comment>
<keyword evidence="6" id="KW-0003">3Fe-4S</keyword>
<comment type="catalytic activity">
    <reaction evidence="6">
        <text>RNA(n) + a ribonucleoside 5'-triphosphate = RNA(n+1) + diphosphate</text>
        <dbReference type="Rhea" id="RHEA:21248"/>
        <dbReference type="Rhea" id="RHEA-COMP:14527"/>
        <dbReference type="Rhea" id="RHEA-COMP:17342"/>
        <dbReference type="ChEBI" id="CHEBI:33019"/>
        <dbReference type="ChEBI" id="CHEBI:61557"/>
        <dbReference type="ChEBI" id="CHEBI:140395"/>
        <dbReference type="EC" id="2.7.7.6"/>
    </reaction>
</comment>